<name>A0A3S3LKT9_9RHOB</name>
<evidence type="ECO:0000313" key="3">
    <source>
        <dbReference type="Proteomes" id="UP000288071"/>
    </source>
</evidence>
<gene>
    <name evidence="2" type="ORF">EOW66_15260</name>
</gene>
<dbReference type="AlphaFoldDB" id="A0A3S3LKT9"/>
<dbReference type="RefSeq" id="WP_128157161.1">
    <property type="nucleotide sequence ID" value="NZ_JBHSOM010000008.1"/>
</dbReference>
<protein>
    <submittedName>
        <fullName evidence="2">P27 family phage terminase small subunit</fullName>
    </submittedName>
</protein>
<evidence type="ECO:0000256" key="1">
    <source>
        <dbReference type="SAM" id="MobiDB-lite"/>
    </source>
</evidence>
<feature type="region of interest" description="Disordered" evidence="1">
    <location>
        <begin position="1"/>
        <end position="27"/>
    </location>
</feature>
<dbReference type="Proteomes" id="UP000288071">
    <property type="component" value="Unassembled WGS sequence"/>
</dbReference>
<reference evidence="3" key="1">
    <citation type="submission" date="2019-01" db="EMBL/GenBank/DDBJ databases">
        <title>Sinorhodobacter populi sp. nov. isolated from the symptomatic bark tissue of Populus euramericana canker.</title>
        <authorList>
            <person name="Li Y."/>
        </authorList>
    </citation>
    <scope>NUCLEOTIDE SEQUENCE [LARGE SCALE GENOMIC DNA]</scope>
    <source>
        <strain evidence="3">CGMCC 1.12963</strain>
    </source>
</reference>
<evidence type="ECO:0000313" key="2">
    <source>
        <dbReference type="EMBL" id="RWR50359.1"/>
    </source>
</evidence>
<dbReference type="EMBL" id="SAVA01000009">
    <property type="protein sequence ID" value="RWR50359.1"/>
    <property type="molecule type" value="Genomic_DNA"/>
</dbReference>
<comment type="caution">
    <text evidence="2">The sequence shown here is derived from an EMBL/GenBank/DDBJ whole genome shotgun (WGS) entry which is preliminary data.</text>
</comment>
<dbReference type="InterPro" id="IPR006448">
    <property type="entry name" value="Phage_term_ssu_P27"/>
</dbReference>
<reference evidence="2 3" key="2">
    <citation type="submission" date="2019-01" db="EMBL/GenBank/DDBJ databases">
        <title>Sinorhodobacter populi sp. nov. isolated from the symptomatic bark tissue of Populus euramericana canker.</title>
        <authorList>
            <person name="Xu G."/>
        </authorList>
    </citation>
    <scope>NUCLEOTIDE SEQUENCE [LARGE SCALE GENOMIC DNA]</scope>
    <source>
        <strain evidence="2 3">CGMCC 1.12963</strain>
    </source>
</reference>
<sequence>MRGSKPRLDNVIPMKGDMTAPVPDPMSEMSAEGRAVWERVVPHVVQKGHWDDSFADMFAVYCEAAADFLKFTGEIAAFGAWYEVQTRNGMQQKKRAVWGLRQDAVTTMNQLAARFGLTPVDAARLKSGGQLDLFDDLMRQLDGTD</sequence>
<keyword evidence="3" id="KW-1185">Reference proteome</keyword>
<dbReference type="Pfam" id="PF05119">
    <property type="entry name" value="Terminase_4"/>
    <property type="match status" value="1"/>
</dbReference>
<accession>A0A3S3LKT9</accession>
<proteinExistence type="predicted"/>
<organism evidence="2 3">
    <name type="scientific">Paenirhodobacter huangdaonensis</name>
    <dbReference type="NCBI Taxonomy" id="2501515"/>
    <lineage>
        <taxon>Bacteria</taxon>
        <taxon>Pseudomonadati</taxon>
        <taxon>Pseudomonadota</taxon>
        <taxon>Alphaproteobacteria</taxon>
        <taxon>Rhodobacterales</taxon>
        <taxon>Rhodobacter group</taxon>
        <taxon>Paenirhodobacter</taxon>
    </lineage>
</organism>